<dbReference type="Proteomes" id="UP001148838">
    <property type="component" value="Unassembled WGS sequence"/>
</dbReference>
<organism evidence="1 2">
    <name type="scientific">Periplaneta americana</name>
    <name type="common">American cockroach</name>
    <name type="synonym">Blatta americana</name>
    <dbReference type="NCBI Taxonomy" id="6978"/>
    <lineage>
        <taxon>Eukaryota</taxon>
        <taxon>Metazoa</taxon>
        <taxon>Ecdysozoa</taxon>
        <taxon>Arthropoda</taxon>
        <taxon>Hexapoda</taxon>
        <taxon>Insecta</taxon>
        <taxon>Pterygota</taxon>
        <taxon>Neoptera</taxon>
        <taxon>Polyneoptera</taxon>
        <taxon>Dictyoptera</taxon>
        <taxon>Blattodea</taxon>
        <taxon>Blattoidea</taxon>
        <taxon>Blattidae</taxon>
        <taxon>Blattinae</taxon>
        <taxon>Periplaneta</taxon>
    </lineage>
</organism>
<evidence type="ECO:0000313" key="1">
    <source>
        <dbReference type="EMBL" id="KAJ4449937.1"/>
    </source>
</evidence>
<sequence length="177" mass="20739">MADLCEGGNEPSGSLKAICLHSNSERRAFRRKFPGSSLPTRKEILMLVGKIDFVTDQKRKRGRHVFTKENLDEKGFLECCRRNSPFHTSLFYVYKRQYSESLHFGVANQNYSRSSIARYVSRRHDSENRVSEYTVCTFGKIASEKQNRKICFRKVETFRINAIRNIRFGKKDRKGRK</sequence>
<proteinExistence type="predicted"/>
<name>A0ABQ8TTA4_PERAM</name>
<evidence type="ECO:0000313" key="2">
    <source>
        <dbReference type="Proteomes" id="UP001148838"/>
    </source>
</evidence>
<comment type="caution">
    <text evidence="1">The sequence shown here is derived from an EMBL/GenBank/DDBJ whole genome shotgun (WGS) entry which is preliminary data.</text>
</comment>
<accession>A0ABQ8TTA4</accession>
<keyword evidence="2" id="KW-1185">Reference proteome</keyword>
<gene>
    <name evidence="1" type="ORF">ANN_01344</name>
</gene>
<reference evidence="1 2" key="1">
    <citation type="journal article" date="2022" name="Allergy">
        <title>Genome assembly and annotation of Periplaneta americana reveal a comprehensive cockroach allergen profile.</title>
        <authorList>
            <person name="Wang L."/>
            <person name="Xiong Q."/>
            <person name="Saelim N."/>
            <person name="Wang L."/>
            <person name="Nong W."/>
            <person name="Wan A.T."/>
            <person name="Shi M."/>
            <person name="Liu X."/>
            <person name="Cao Q."/>
            <person name="Hui J.H.L."/>
            <person name="Sookrung N."/>
            <person name="Leung T.F."/>
            <person name="Tungtrongchitr A."/>
            <person name="Tsui S.K.W."/>
        </authorList>
    </citation>
    <scope>NUCLEOTIDE SEQUENCE [LARGE SCALE GENOMIC DNA]</scope>
    <source>
        <strain evidence="1">PWHHKU_190912</strain>
    </source>
</reference>
<protein>
    <submittedName>
        <fullName evidence="1">Uncharacterized protein</fullName>
    </submittedName>
</protein>
<dbReference type="EMBL" id="JAJSOF020000003">
    <property type="protein sequence ID" value="KAJ4449937.1"/>
    <property type="molecule type" value="Genomic_DNA"/>
</dbReference>